<dbReference type="GeneID" id="105897692"/>
<dbReference type="InterPro" id="IPR026682">
    <property type="entry name" value="AKT1S1"/>
</dbReference>
<dbReference type="CTD" id="84335"/>
<feature type="region of interest" description="Disordered" evidence="1">
    <location>
        <begin position="166"/>
        <end position="271"/>
    </location>
</feature>
<reference evidence="4 5" key="1">
    <citation type="submission" date="2025-04" db="UniProtKB">
        <authorList>
            <consortium name="RefSeq"/>
        </authorList>
    </citation>
    <scope>IDENTIFICATION</scope>
</reference>
<feature type="compositionally biased region" description="Acidic residues" evidence="1">
    <location>
        <begin position="241"/>
        <end position="252"/>
    </location>
</feature>
<protein>
    <submittedName>
        <fullName evidence="4 5">Uncharacterized protein akt1s1</fullName>
    </submittedName>
</protein>
<feature type="compositionally biased region" description="Acidic residues" evidence="1">
    <location>
        <begin position="198"/>
        <end position="214"/>
    </location>
</feature>
<evidence type="ECO:0000313" key="5">
    <source>
        <dbReference type="RefSeq" id="XP_031414619.1"/>
    </source>
</evidence>
<dbReference type="Proteomes" id="UP000515152">
    <property type="component" value="Chromosome 1"/>
</dbReference>
<dbReference type="AlphaFoldDB" id="A0A6P8ERI0"/>
<evidence type="ECO:0000259" key="2">
    <source>
        <dbReference type="Pfam" id="PF22911"/>
    </source>
</evidence>
<dbReference type="RefSeq" id="XP_031414574.1">
    <property type="nucleotide sequence ID" value="XM_031558714.2"/>
</dbReference>
<feature type="compositionally biased region" description="Basic and acidic residues" evidence="1">
    <location>
        <begin position="173"/>
        <end position="195"/>
    </location>
</feature>
<dbReference type="GeneTree" id="ENSGT00390000017397"/>
<organism evidence="3 5">
    <name type="scientific">Clupea harengus</name>
    <name type="common">Atlantic herring</name>
    <dbReference type="NCBI Taxonomy" id="7950"/>
    <lineage>
        <taxon>Eukaryota</taxon>
        <taxon>Metazoa</taxon>
        <taxon>Chordata</taxon>
        <taxon>Craniata</taxon>
        <taxon>Vertebrata</taxon>
        <taxon>Euteleostomi</taxon>
        <taxon>Actinopterygii</taxon>
        <taxon>Neopterygii</taxon>
        <taxon>Teleostei</taxon>
        <taxon>Clupei</taxon>
        <taxon>Clupeiformes</taxon>
        <taxon>Clupeoidei</taxon>
        <taxon>Clupeidae</taxon>
        <taxon>Clupea</taxon>
    </lineage>
</organism>
<feature type="domain" description="Proline-rich AKT1 substrate 1 N-terminal" evidence="2">
    <location>
        <begin position="16"/>
        <end position="102"/>
    </location>
</feature>
<dbReference type="OrthoDB" id="9992964at2759"/>
<evidence type="ECO:0000313" key="3">
    <source>
        <dbReference type="Proteomes" id="UP000515152"/>
    </source>
</evidence>
<dbReference type="InterPro" id="IPR055192">
    <property type="entry name" value="PRAS_NT"/>
</dbReference>
<proteinExistence type="predicted"/>
<keyword evidence="3" id="KW-1185">Reference proteome</keyword>
<evidence type="ECO:0000256" key="1">
    <source>
        <dbReference type="SAM" id="MobiDB-lite"/>
    </source>
</evidence>
<dbReference type="KEGG" id="char:105897692"/>
<dbReference type="Pfam" id="PF15798">
    <property type="entry name" value="PRAS"/>
    <property type="match status" value="1"/>
</dbReference>
<dbReference type="Pfam" id="PF22911">
    <property type="entry name" value="PRAS_NT"/>
    <property type="match status" value="1"/>
</dbReference>
<dbReference type="GO" id="GO:0032007">
    <property type="term" value="P:negative regulation of TOR signaling"/>
    <property type="evidence" value="ECO:0007669"/>
    <property type="project" value="InterPro"/>
</dbReference>
<sequence>MASITQSSEPEIPDNHKESWLALLAAAEAYSQKSGCDLTILTACKKFHPSLVEGDGTRKQGIGGLIPASRKWNYSYHVWGQGALAEASRRYIDDIAVLHSTTLLTAQRHTRLVTGEGGTKLGVDITSDTGSRMGLTGDSVVGTVSPSARLYSQSYPSIYSSGAVVGQVGPQHGDGERERERVVLEEAEEERERAGMVDLEEEGEEEEEEEDDDLEGRRRNLNESAGVFSMDEDSLSRDCEPFFESDGEEESTDGSLSEDAPPPSRSMAVGHGMLMSRPPPHPSALAMARSLPVSVPVWGCRGSRVPPGENNSGERAGCADLDHIAASMKALLAPGATDGTEMFGALPRPRLNTGDFSLKH</sequence>
<name>A0A6P8ERI0_CLUHA</name>
<dbReference type="GO" id="GO:0005737">
    <property type="term" value="C:cytoplasm"/>
    <property type="evidence" value="ECO:0007669"/>
    <property type="project" value="TreeGrafter"/>
</dbReference>
<accession>A0A6P8ERI0</accession>
<dbReference type="PANTHER" id="PTHR21844:SF2">
    <property type="entry name" value="PROLINE-RICH AKT1 SUBSTRATE 1"/>
    <property type="match status" value="1"/>
</dbReference>
<dbReference type="PANTHER" id="PTHR21844">
    <property type="entry name" value="AKT1 SUBSTRATE 1 PROTEIN"/>
    <property type="match status" value="1"/>
</dbReference>
<dbReference type="GO" id="GO:0048011">
    <property type="term" value="P:neurotrophin TRK receptor signaling pathway"/>
    <property type="evidence" value="ECO:0007669"/>
    <property type="project" value="InterPro"/>
</dbReference>
<evidence type="ECO:0000313" key="4">
    <source>
        <dbReference type="RefSeq" id="XP_031414574.1"/>
    </source>
</evidence>
<gene>
    <name evidence="4 5" type="primary">akt1s1</name>
</gene>
<dbReference type="RefSeq" id="XP_031414619.1">
    <property type="nucleotide sequence ID" value="XM_031558759.2"/>
</dbReference>